<keyword evidence="1" id="KW-0472">Membrane</keyword>
<dbReference type="GO" id="GO:0030155">
    <property type="term" value="P:regulation of cell adhesion"/>
    <property type="evidence" value="ECO:0007669"/>
    <property type="project" value="InterPro"/>
</dbReference>
<feature type="domain" description="Calponin-homology (CH)" evidence="2">
    <location>
        <begin position="12"/>
        <end position="129"/>
    </location>
</feature>
<accession>A0A8D0CUH6</accession>
<dbReference type="FunFam" id="1.10.418.10:FF:000038">
    <property type="entry name" value="LIM and calponin homology domains-containing protein 1"/>
    <property type="match status" value="1"/>
</dbReference>
<dbReference type="Proteomes" id="UP000694568">
    <property type="component" value="Unplaced"/>
</dbReference>
<dbReference type="SMART" id="SM00033">
    <property type="entry name" value="CH"/>
    <property type="match status" value="1"/>
</dbReference>
<reference evidence="3" key="1">
    <citation type="submission" date="2025-08" db="UniProtKB">
        <authorList>
            <consortium name="Ensembl"/>
        </authorList>
    </citation>
    <scope>IDENTIFICATION</scope>
</reference>
<dbReference type="PANTHER" id="PTHR46767">
    <property type="entry name" value="LIM DOMAIN ONLY PROTEIN 7"/>
    <property type="match status" value="1"/>
</dbReference>
<sequence>MEWRQQSTVSYDEAYLEAQRWIEAVTKKTFGSDDFRSALENGVLLCDLINKIKPGIIKRVNRLPTPIAGLDNLNVFLTACGKLGLKEAQLFHPGDLQDLSTRVTVKHQETNRRLKNVLITIYWLGRRAQCERFYDGPYLNFKAFEGLLGTALYKVKLVIIIPLCTLSCFICIVVKQKLNFLVKKQK</sequence>
<dbReference type="Gene3D" id="1.10.418.10">
    <property type="entry name" value="Calponin-like domain"/>
    <property type="match status" value="1"/>
</dbReference>
<evidence type="ECO:0000313" key="4">
    <source>
        <dbReference type="Proteomes" id="UP000694568"/>
    </source>
</evidence>
<protein>
    <recommendedName>
        <fullName evidence="2">Calponin-homology (CH) domain-containing protein</fullName>
    </recommendedName>
</protein>
<organism evidence="3 4">
    <name type="scientific">Sander lucioperca</name>
    <name type="common">Pike-perch</name>
    <name type="synonym">Perca lucioperca</name>
    <dbReference type="NCBI Taxonomy" id="283035"/>
    <lineage>
        <taxon>Eukaryota</taxon>
        <taxon>Metazoa</taxon>
        <taxon>Chordata</taxon>
        <taxon>Craniata</taxon>
        <taxon>Vertebrata</taxon>
        <taxon>Euteleostomi</taxon>
        <taxon>Actinopterygii</taxon>
        <taxon>Neopterygii</taxon>
        <taxon>Teleostei</taxon>
        <taxon>Neoteleostei</taxon>
        <taxon>Acanthomorphata</taxon>
        <taxon>Eupercaria</taxon>
        <taxon>Perciformes</taxon>
        <taxon>Percoidei</taxon>
        <taxon>Percidae</taxon>
        <taxon>Luciopercinae</taxon>
        <taxon>Sander</taxon>
    </lineage>
</organism>
<proteinExistence type="predicted"/>
<dbReference type="InterPro" id="IPR029978">
    <property type="entry name" value="LMO-7"/>
</dbReference>
<evidence type="ECO:0000259" key="2">
    <source>
        <dbReference type="PROSITE" id="PS50021"/>
    </source>
</evidence>
<dbReference type="GeneTree" id="ENSGT00950000183159"/>
<dbReference type="PRINTS" id="PR00888">
    <property type="entry name" value="SM22CALPONIN"/>
</dbReference>
<evidence type="ECO:0000256" key="1">
    <source>
        <dbReference type="SAM" id="Phobius"/>
    </source>
</evidence>
<evidence type="ECO:0000313" key="3">
    <source>
        <dbReference type="Ensembl" id="ENSSLUP00000012201.1"/>
    </source>
</evidence>
<dbReference type="PANTHER" id="PTHR46767:SF1">
    <property type="entry name" value="LIM DOMAIN ONLY PROTEIN 7"/>
    <property type="match status" value="1"/>
</dbReference>
<dbReference type="SUPFAM" id="SSF47576">
    <property type="entry name" value="Calponin-homology domain, CH-domain"/>
    <property type="match status" value="1"/>
</dbReference>
<keyword evidence="4" id="KW-1185">Reference proteome</keyword>
<keyword evidence="1" id="KW-1133">Transmembrane helix</keyword>
<keyword evidence="1" id="KW-0812">Transmembrane</keyword>
<dbReference type="AlphaFoldDB" id="A0A8D0CUH6"/>
<dbReference type="GO" id="GO:0023051">
    <property type="term" value="P:regulation of signaling"/>
    <property type="evidence" value="ECO:0007669"/>
    <property type="project" value="InterPro"/>
</dbReference>
<name>A0A8D0CUH6_SANLU</name>
<feature type="transmembrane region" description="Helical" evidence="1">
    <location>
        <begin position="157"/>
        <end position="174"/>
    </location>
</feature>
<dbReference type="InterPro" id="IPR036872">
    <property type="entry name" value="CH_dom_sf"/>
</dbReference>
<reference evidence="3" key="2">
    <citation type="submission" date="2025-09" db="UniProtKB">
        <authorList>
            <consortium name="Ensembl"/>
        </authorList>
    </citation>
    <scope>IDENTIFICATION</scope>
</reference>
<dbReference type="InterPro" id="IPR001715">
    <property type="entry name" value="CH_dom"/>
</dbReference>
<dbReference type="Pfam" id="PF00307">
    <property type="entry name" value="CH"/>
    <property type="match status" value="1"/>
</dbReference>
<dbReference type="PROSITE" id="PS50021">
    <property type="entry name" value="CH"/>
    <property type="match status" value="1"/>
</dbReference>
<dbReference type="Ensembl" id="ENSSLUT00000012614.1">
    <property type="protein sequence ID" value="ENSSLUP00000012201.1"/>
    <property type="gene ID" value="ENSSLUG00000005794.1"/>
</dbReference>
<dbReference type="InterPro" id="IPR003096">
    <property type="entry name" value="SM22_calponin"/>
</dbReference>